<dbReference type="NCBIfam" id="TIGR04276">
    <property type="entry name" value="FxsC_Cterm"/>
    <property type="match status" value="1"/>
</dbReference>
<dbReference type="InterPro" id="IPR026367">
    <property type="entry name" value="FxsC_C"/>
</dbReference>
<organism evidence="2 3">
    <name type="scientific">Phytohabitans suffuscus</name>
    <dbReference type="NCBI Taxonomy" id="624315"/>
    <lineage>
        <taxon>Bacteria</taxon>
        <taxon>Bacillati</taxon>
        <taxon>Actinomycetota</taxon>
        <taxon>Actinomycetes</taxon>
        <taxon>Micromonosporales</taxon>
        <taxon>Micromonosporaceae</taxon>
    </lineage>
</organism>
<dbReference type="Gene3D" id="3.40.50.10140">
    <property type="entry name" value="Toll/interleukin-1 receptor homology (TIR) domain"/>
    <property type="match status" value="1"/>
</dbReference>
<dbReference type="KEGG" id="psuu:Psuf_052870"/>
<dbReference type="NCBIfam" id="NF040588">
    <property type="entry name" value="FxsC_Nterm"/>
    <property type="match status" value="1"/>
</dbReference>
<feature type="domain" description="TIR" evidence="1">
    <location>
        <begin position="1"/>
        <end position="145"/>
    </location>
</feature>
<name>A0A6F8YPG6_9ACTN</name>
<dbReference type="Pfam" id="PF13676">
    <property type="entry name" value="TIR_2"/>
    <property type="match status" value="1"/>
</dbReference>
<dbReference type="PROSITE" id="PS50104">
    <property type="entry name" value="TIR"/>
    <property type="match status" value="1"/>
</dbReference>
<dbReference type="GO" id="GO:0007165">
    <property type="term" value="P:signal transduction"/>
    <property type="evidence" value="ECO:0007669"/>
    <property type="project" value="InterPro"/>
</dbReference>
<evidence type="ECO:0000313" key="2">
    <source>
        <dbReference type="EMBL" id="BCB87974.1"/>
    </source>
</evidence>
<dbReference type="InterPro" id="IPR047603">
    <property type="entry name" value="FxsC_N"/>
</dbReference>
<proteinExistence type="predicted"/>
<dbReference type="RefSeq" id="WP_173159324.1">
    <property type="nucleotide sequence ID" value="NZ_AP022871.1"/>
</dbReference>
<gene>
    <name evidence="2" type="ORF">Psuf_052870</name>
</gene>
<dbReference type="Proteomes" id="UP000503011">
    <property type="component" value="Chromosome"/>
</dbReference>
<dbReference type="InterPro" id="IPR000157">
    <property type="entry name" value="TIR_dom"/>
</dbReference>
<protein>
    <recommendedName>
        <fullName evidence="1">TIR domain-containing protein</fullName>
    </recommendedName>
</protein>
<dbReference type="SUPFAM" id="SSF52200">
    <property type="entry name" value="Toll/Interleukin receptor TIR domain"/>
    <property type="match status" value="1"/>
</dbReference>
<keyword evidence="3" id="KW-1185">Reference proteome</keyword>
<evidence type="ECO:0000259" key="1">
    <source>
        <dbReference type="PROSITE" id="PS50104"/>
    </source>
</evidence>
<reference evidence="2 3" key="1">
    <citation type="submission" date="2020-03" db="EMBL/GenBank/DDBJ databases">
        <title>Whole genome shotgun sequence of Phytohabitans suffuscus NBRC 105367.</title>
        <authorList>
            <person name="Komaki H."/>
            <person name="Tamura T."/>
        </authorList>
    </citation>
    <scope>NUCLEOTIDE SEQUENCE [LARGE SCALE GENOMIC DNA]</scope>
    <source>
        <strain evidence="2 3">NBRC 105367</strain>
    </source>
</reference>
<evidence type="ECO:0000313" key="3">
    <source>
        <dbReference type="Proteomes" id="UP000503011"/>
    </source>
</evidence>
<accession>A0A6F8YPG6</accession>
<sequence>MLYFFLSYARGDDDDSVQKFFYDLSAEVRAHAGLAADEEVGFFDAHSLEVGAKWSPRLVEALSHCRSFLALVSPRYLVSEPCGREWTIFAGRLRSYEREVGVMPSALLPLLWLPPPHLPDVVADLQYDNDVLPEAYGRTGLRQLMRLQRHQDTYYELIVELARQIVRTADAHRLPPGPVGLDFNHVPNAFSPAAFSPAVPNRVDAARQAPPPAREAATTTQFVHFVVAAPARDELASGDLAAIDRDTSYYGSTSQEWAPYKPTLTVPIAEYARAVAERRSYRSGVADTTALAERIGDARRTNEIVVLLVDVWATMLREYRQVLAECNQLDQDGDEPVTAIMVPLNHDDEQGQTHWRQLVDSLRVIFFRRTVLGDDIMFRSSILTHEAFDADLQVVLEAARNRLFSRGKVHNRPQGQTVRRPILQGP</sequence>
<dbReference type="InterPro" id="IPR035897">
    <property type="entry name" value="Toll_tir_struct_dom_sf"/>
</dbReference>
<dbReference type="EMBL" id="AP022871">
    <property type="protein sequence ID" value="BCB87974.1"/>
    <property type="molecule type" value="Genomic_DNA"/>
</dbReference>
<reference evidence="2 3" key="2">
    <citation type="submission" date="2020-03" db="EMBL/GenBank/DDBJ databases">
        <authorList>
            <person name="Ichikawa N."/>
            <person name="Kimura A."/>
            <person name="Kitahashi Y."/>
            <person name="Uohara A."/>
        </authorList>
    </citation>
    <scope>NUCLEOTIDE SEQUENCE [LARGE SCALE GENOMIC DNA]</scope>
    <source>
        <strain evidence="2 3">NBRC 105367</strain>
    </source>
</reference>
<dbReference type="AlphaFoldDB" id="A0A6F8YPG6"/>